<dbReference type="AlphaFoldDB" id="A0A1W1E272"/>
<proteinExistence type="predicted"/>
<name>A0A1W1E272_9ZZZZ</name>
<keyword evidence="1" id="KW-0472">Membrane</keyword>
<accession>A0A1W1E272</accession>
<dbReference type="Pfam" id="PF20482">
    <property type="entry name" value="DUF6722"/>
    <property type="match status" value="1"/>
</dbReference>
<feature type="transmembrane region" description="Helical" evidence="1">
    <location>
        <begin position="40"/>
        <end position="61"/>
    </location>
</feature>
<keyword evidence="1" id="KW-0812">Transmembrane</keyword>
<dbReference type="EMBL" id="FPHZ01000128">
    <property type="protein sequence ID" value="SFV88070.1"/>
    <property type="molecule type" value="Genomic_DNA"/>
</dbReference>
<gene>
    <name evidence="2" type="ORF">MNB_SUP05-SYMBIONT-5-1270</name>
</gene>
<evidence type="ECO:0000313" key="2">
    <source>
        <dbReference type="EMBL" id="SFV88070.1"/>
    </source>
</evidence>
<sequence length="66" mass="7564">MYFFTNNNQKDNIAKYCFDVSKIILAILVITPIVKDGLENTYLAFEGITLVLFFFFAGYLLDGKEV</sequence>
<keyword evidence="1" id="KW-1133">Transmembrane helix</keyword>
<evidence type="ECO:0000256" key="1">
    <source>
        <dbReference type="SAM" id="Phobius"/>
    </source>
</evidence>
<protein>
    <submittedName>
        <fullName evidence="2">Uncharacterized protein</fullName>
    </submittedName>
</protein>
<reference evidence="2" key="1">
    <citation type="submission" date="2016-10" db="EMBL/GenBank/DDBJ databases">
        <authorList>
            <person name="de Groot N.N."/>
        </authorList>
    </citation>
    <scope>NUCLEOTIDE SEQUENCE</scope>
</reference>
<organism evidence="2">
    <name type="scientific">hydrothermal vent metagenome</name>
    <dbReference type="NCBI Taxonomy" id="652676"/>
    <lineage>
        <taxon>unclassified sequences</taxon>
        <taxon>metagenomes</taxon>
        <taxon>ecological metagenomes</taxon>
    </lineage>
</organism>
<feature type="transmembrane region" description="Helical" evidence="1">
    <location>
        <begin position="16"/>
        <end position="34"/>
    </location>
</feature>
<dbReference type="InterPro" id="IPR046568">
    <property type="entry name" value="DUF6722"/>
</dbReference>